<evidence type="ECO:0000256" key="1">
    <source>
        <dbReference type="SAM" id="MobiDB-lite"/>
    </source>
</evidence>
<sequence length="169" mass="16112">MTSHPNAGAQTSTASSSSPARRYAARRIAAATAAAFVLSIGGGVGPLVATAGAQSSALEQSLGGSPSSGGGGAQKVQAQPPAAKGGTDLNAAPDFSGPGISKGVSLIGYAKAACLVIGVLTLTIGIPISKALKEAGNHHASGIRSGVMGVGGSVLLAGVAGTLLPWLMA</sequence>
<gene>
    <name evidence="3" type="ORF">UFOPK3564_03812</name>
</gene>
<feature type="transmembrane region" description="Helical" evidence="2">
    <location>
        <begin position="28"/>
        <end position="49"/>
    </location>
</feature>
<evidence type="ECO:0000313" key="3">
    <source>
        <dbReference type="EMBL" id="CAB4956882.1"/>
    </source>
</evidence>
<protein>
    <submittedName>
        <fullName evidence="3">Unannotated protein</fullName>
    </submittedName>
</protein>
<keyword evidence="2" id="KW-1133">Transmembrane helix</keyword>
<dbReference type="EMBL" id="CAFBMK010000416">
    <property type="protein sequence ID" value="CAB4956882.1"/>
    <property type="molecule type" value="Genomic_DNA"/>
</dbReference>
<feature type="compositionally biased region" description="Low complexity" evidence="1">
    <location>
        <begin position="7"/>
        <end position="20"/>
    </location>
</feature>
<accession>A0A6J7KRD6</accession>
<name>A0A6J7KRD6_9ZZZZ</name>
<feature type="region of interest" description="Disordered" evidence="1">
    <location>
        <begin position="1"/>
        <end position="20"/>
    </location>
</feature>
<evidence type="ECO:0000256" key="2">
    <source>
        <dbReference type="SAM" id="Phobius"/>
    </source>
</evidence>
<proteinExistence type="predicted"/>
<keyword evidence="2" id="KW-0812">Transmembrane</keyword>
<feature type="transmembrane region" description="Helical" evidence="2">
    <location>
        <begin position="147"/>
        <end position="168"/>
    </location>
</feature>
<keyword evidence="2" id="KW-0472">Membrane</keyword>
<organism evidence="3">
    <name type="scientific">freshwater metagenome</name>
    <dbReference type="NCBI Taxonomy" id="449393"/>
    <lineage>
        <taxon>unclassified sequences</taxon>
        <taxon>metagenomes</taxon>
        <taxon>ecological metagenomes</taxon>
    </lineage>
</organism>
<feature type="region of interest" description="Disordered" evidence="1">
    <location>
        <begin position="59"/>
        <end position="90"/>
    </location>
</feature>
<reference evidence="3" key="1">
    <citation type="submission" date="2020-05" db="EMBL/GenBank/DDBJ databases">
        <authorList>
            <person name="Chiriac C."/>
            <person name="Salcher M."/>
            <person name="Ghai R."/>
            <person name="Kavagutti S V."/>
        </authorList>
    </citation>
    <scope>NUCLEOTIDE SEQUENCE</scope>
</reference>
<feature type="transmembrane region" description="Helical" evidence="2">
    <location>
        <begin position="106"/>
        <end position="126"/>
    </location>
</feature>
<feature type="compositionally biased region" description="Low complexity" evidence="1">
    <location>
        <begin position="74"/>
        <end position="85"/>
    </location>
</feature>
<dbReference type="AlphaFoldDB" id="A0A6J7KRD6"/>